<evidence type="ECO:0000259" key="1">
    <source>
        <dbReference type="Pfam" id="PF10988"/>
    </source>
</evidence>
<gene>
    <name evidence="2" type="ORF">IC230_26235</name>
</gene>
<proteinExistence type="predicted"/>
<evidence type="ECO:0000313" key="2">
    <source>
        <dbReference type="EMBL" id="MBD2756420.1"/>
    </source>
</evidence>
<dbReference type="AlphaFoldDB" id="A0A927B6M0"/>
<comment type="caution">
    <text evidence="2">The sequence shown here is derived from an EMBL/GenBank/DDBJ whole genome shotgun (WGS) entry which is preliminary data.</text>
</comment>
<dbReference type="Pfam" id="PF10988">
    <property type="entry name" value="DUF2807"/>
    <property type="match status" value="1"/>
</dbReference>
<organism evidence="2 3">
    <name type="scientific">Spirosoma validum</name>
    <dbReference type="NCBI Taxonomy" id="2771355"/>
    <lineage>
        <taxon>Bacteria</taxon>
        <taxon>Pseudomonadati</taxon>
        <taxon>Bacteroidota</taxon>
        <taxon>Cytophagia</taxon>
        <taxon>Cytophagales</taxon>
        <taxon>Cytophagaceae</taxon>
        <taxon>Spirosoma</taxon>
    </lineage>
</organism>
<accession>A0A927B6M0</accession>
<dbReference type="EMBL" id="JACXAA010000012">
    <property type="protein sequence ID" value="MBD2756420.1"/>
    <property type="molecule type" value="Genomic_DNA"/>
</dbReference>
<dbReference type="InterPro" id="IPR021255">
    <property type="entry name" value="DUF2807"/>
</dbReference>
<dbReference type="Gene3D" id="2.160.20.120">
    <property type="match status" value="1"/>
</dbReference>
<keyword evidence="3" id="KW-1185">Reference proteome</keyword>
<reference evidence="2" key="1">
    <citation type="submission" date="2020-09" db="EMBL/GenBank/DDBJ databases">
        <authorList>
            <person name="Kim M.K."/>
        </authorList>
    </citation>
    <scope>NUCLEOTIDE SEQUENCE</scope>
    <source>
        <strain evidence="2">BT704</strain>
    </source>
</reference>
<feature type="domain" description="Putative auto-transporter adhesin head GIN" evidence="1">
    <location>
        <begin position="41"/>
        <end position="222"/>
    </location>
</feature>
<dbReference type="Proteomes" id="UP000653797">
    <property type="component" value="Unassembled WGS sequence"/>
</dbReference>
<evidence type="ECO:0000313" key="3">
    <source>
        <dbReference type="Proteomes" id="UP000653797"/>
    </source>
</evidence>
<sequence>MTMKQQPIFYALIAFLAIWMESCNQDLGPYKEVNRTYSQTNFDRLDIGSAFHVDVRSGSTFAINIRGNEADVNDLDLSVHNGVFHAEYRGTGRRQRYDTYFTITMPTLRGVSFSSAVQSTITGFANLTEVDVTLSGASKANLNLTATRLNTDLSGASSAAIIGSGTTLAGELSGASKLEAYDFPVTQADLDVSGASSAKIRVQDALTVKASGASTVRYRGTPRINSTLSGASTLSQE</sequence>
<name>A0A927B6M0_9BACT</name>
<protein>
    <submittedName>
        <fullName evidence="2">DUF2807 domain-containing protein</fullName>
    </submittedName>
</protein>